<keyword evidence="10" id="KW-1185">Reference proteome</keyword>
<feature type="transmembrane region" description="Helical" evidence="8">
    <location>
        <begin position="109"/>
        <end position="128"/>
    </location>
</feature>
<keyword evidence="3" id="KW-0808">Transferase</keyword>
<feature type="transmembrane region" description="Helical" evidence="8">
    <location>
        <begin position="38"/>
        <end position="57"/>
    </location>
</feature>
<evidence type="ECO:0000256" key="7">
    <source>
        <dbReference type="ARBA" id="ARBA00024033"/>
    </source>
</evidence>
<dbReference type="InterPro" id="IPR018584">
    <property type="entry name" value="GT87"/>
</dbReference>
<dbReference type="GO" id="GO:0016758">
    <property type="term" value="F:hexosyltransferase activity"/>
    <property type="evidence" value="ECO:0007669"/>
    <property type="project" value="InterPro"/>
</dbReference>
<keyword evidence="6 8" id="KW-0472">Membrane</keyword>
<dbReference type="Pfam" id="PF09594">
    <property type="entry name" value="GT87"/>
    <property type="match status" value="1"/>
</dbReference>
<evidence type="ECO:0000256" key="2">
    <source>
        <dbReference type="ARBA" id="ARBA00022475"/>
    </source>
</evidence>
<organism evidence="9 10">
    <name type="scientific">Taibaiella chishuiensis</name>
    <dbReference type="NCBI Taxonomy" id="1434707"/>
    <lineage>
        <taxon>Bacteria</taxon>
        <taxon>Pseudomonadati</taxon>
        <taxon>Bacteroidota</taxon>
        <taxon>Chitinophagia</taxon>
        <taxon>Chitinophagales</taxon>
        <taxon>Chitinophagaceae</taxon>
        <taxon>Taibaiella</taxon>
    </lineage>
</organism>
<keyword evidence="4 8" id="KW-0812">Transmembrane</keyword>
<feature type="transmembrane region" description="Helical" evidence="8">
    <location>
        <begin position="271"/>
        <end position="291"/>
    </location>
</feature>
<protein>
    <submittedName>
        <fullName evidence="9">Uncharacterized protein DUF2029</fullName>
    </submittedName>
</protein>
<name>A0A2P8D5G0_9BACT</name>
<evidence type="ECO:0000256" key="8">
    <source>
        <dbReference type="SAM" id="Phobius"/>
    </source>
</evidence>
<gene>
    <name evidence="9" type="ORF">B0I18_10324</name>
</gene>
<keyword evidence="2" id="KW-1003">Cell membrane</keyword>
<feature type="transmembrane region" description="Helical" evidence="8">
    <location>
        <begin position="338"/>
        <end position="357"/>
    </location>
</feature>
<comment type="caution">
    <text evidence="9">The sequence shown here is derived from an EMBL/GenBank/DDBJ whole genome shotgun (WGS) entry which is preliminary data.</text>
</comment>
<evidence type="ECO:0000256" key="3">
    <source>
        <dbReference type="ARBA" id="ARBA00022679"/>
    </source>
</evidence>
<feature type="transmembrane region" description="Helical" evidence="8">
    <location>
        <begin position="369"/>
        <end position="390"/>
    </location>
</feature>
<accession>A0A2P8D5G0</accession>
<feature type="transmembrane region" description="Helical" evidence="8">
    <location>
        <begin position="303"/>
        <end position="332"/>
    </location>
</feature>
<evidence type="ECO:0000256" key="5">
    <source>
        <dbReference type="ARBA" id="ARBA00022989"/>
    </source>
</evidence>
<dbReference type="Proteomes" id="UP000240572">
    <property type="component" value="Unassembled WGS sequence"/>
</dbReference>
<sequence>MRLCFMHINCLGNNLYLQLSTMNSILLKAKAFFLQHKTLAFLYFAIALLSSIQLLVADQNNNFYIFRASSQHLLRGLPLYIEYPKEYFDFFYYHPVFPVLFLPFSLLPLYPSLVLWLFCTAATCYFLFRKIPLPKEKVSIFLFLMIFDVLNNLNHTQTNPFILAFMLLAWVLMEKEKFFTAALFITLCFLIKGYGGIIALLCLYYRNWWKMIFYGLFWFLALNALLLLFISPSMIVQYYTDWLAVISGNGIKESYSVYGLLKNMHENLPEGYILGSALAILGAFLSMQYFIPARQKSHIVAFLLIWVIVFNRAAESATYIFAIAGCIIWYLSRPANKISSVLFWVTILISSIIPTDISDAFDHFRYDNYLKCILCLLVMADMFVYTIGALRNSIVARKTVEL</sequence>
<reference evidence="9 10" key="1">
    <citation type="submission" date="2018-03" db="EMBL/GenBank/DDBJ databases">
        <title>Genomic Encyclopedia of Type Strains, Phase III (KMG-III): the genomes of soil and plant-associated and newly described type strains.</title>
        <authorList>
            <person name="Whitman W."/>
        </authorList>
    </citation>
    <scope>NUCLEOTIDE SEQUENCE [LARGE SCALE GENOMIC DNA]</scope>
    <source>
        <strain evidence="9 10">CGMCC 1.12700</strain>
    </source>
</reference>
<dbReference type="GO" id="GO:0005886">
    <property type="term" value="C:plasma membrane"/>
    <property type="evidence" value="ECO:0007669"/>
    <property type="project" value="UniProtKB-SubCell"/>
</dbReference>
<dbReference type="AlphaFoldDB" id="A0A2P8D5G0"/>
<feature type="transmembrane region" description="Helical" evidence="8">
    <location>
        <begin position="140"/>
        <end position="172"/>
    </location>
</feature>
<dbReference type="OrthoDB" id="1070018at2"/>
<feature type="transmembrane region" description="Helical" evidence="8">
    <location>
        <begin position="212"/>
        <end position="235"/>
    </location>
</feature>
<evidence type="ECO:0000313" key="10">
    <source>
        <dbReference type="Proteomes" id="UP000240572"/>
    </source>
</evidence>
<evidence type="ECO:0000256" key="1">
    <source>
        <dbReference type="ARBA" id="ARBA00004651"/>
    </source>
</evidence>
<evidence type="ECO:0000313" key="9">
    <source>
        <dbReference type="EMBL" id="PSK92447.1"/>
    </source>
</evidence>
<evidence type="ECO:0000256" key="4">
    <source>
        <dbReference type="ARBA" id="ARBA00022692"/>
    </source>
</evidence>
<keyword evidence="5 8" id="KW-1133">Transmembrane helix</keyword>
<comment type="subcellular location">
    <subcellularLocation>
        <location evidence="1">Cell membrane</location>
        <topology evidence="1">Multi-pass membrane protein</topology>
    </subcellularLocation>
</comment>
<dbReference type="EMBL" id="PYGD01000003">
    <property type="protein sequence ID" value="PSK92447.1"/>
    <property type="molecule type" value="Genomic_DNA"/>
</dbReference>
<feature type="transmembrane region" description="Helical" evidence="8">
    <location>
        <begin position="178"/>
        <end position="205"/>
    </location>
</feature>
<proteinExistence type="inferred from homology"/>
<comment type="similarity">
    <text evidence="7">Belongs to the glycosyltransferase 87 family.</text>
</comment>
<evidence type="ECO:0000256" key="6">
    <source>
        <dbReference type="ARBA" id="ARBA00023136"/>
    </source>
</evidence>